<feature type="compositionally biased region" description="Polar residues" evidence="4">
    <location>
        <begin position="383"/>
        <end position="395"/>
    </location>
</feature>
<evidence type="ECO:0000256" key="4">
    <source>
        <dbReference type="SAM" id="MobiDB-lite"/>
    </source>
</evidence>
<dbReference type="InterPro" id="IPR018287">
    <property type="entry name" value="Hap4_TF_heteromerisation"/>
</dbReference>
<feature type="domain" description="BZIP" evidence="5">
    <location>
        <begin position="97"/>
        <end position="179"/>
    </location>
</feature>
<dbReference type="AlphaFoldDB" id="A0A1Y2D2C3"/>
<dbReference type="InParanoid" id="A0A1Y2D2C3"/>
<dbReference type="InterPro" id="IPR050936">
    <property type="entry name" value="AP-1-like"/>
</dbReference>
<accession>A0A1Y2D2C3</accession>
<comment type="caution">
    <text evidence="6">The sequence shown here is derived from an EMBL/GenBank/DDBJ whole genome shotgun (WGS) entry which is preliminary data.</text>
</comment>
<dbReference type="CDD" id="cd14688">
    <property type="entry name" value="bZIP_YAP"/>
    <property type="match status" value="1"/>
</dbReference>
<evidence type="ECO:0000313" key="7">
    <source>
        <dbReference type="Proteomes" id="UP000193467"/>
    </source>
</evidence>
<dbReference type="STRING" id="106004.A0A1Y2D2C3"/>
<protein>
    <recommendedName>
        <fullName evidence="5">BZIP domain-containing protein</fullName>
    </recommendedName>
</protein>
<dbReference type="InterPro" id="IPR046347">
    <property type="entry name" value="bZIP_sf"/>
</dbReference>
<name>A0A1Y2D2C3_9BASI</name>
<dbReference type="InterPro" id="IPR004827">
    <property type="entry name" value="bZIP"/>
</dbReference>
<reference evidence="6 7" key="1">
    <citation type="submission" date="2016-07" db="EMBL/GenBank/DDBJ databases">
        <title>Pervasive Adenine N6-methylation of Active Genes in Fungi.</title>
        <authorList>
            <consortium name="DOE Joint Genome Institute"/>
            <person name="Mondo S.J."/>
            <person name="Dannebaum R.O."/>
            <person name="Kuo R.C."/>
            <person name="Labutti K."/>
            <person name="Haridas S."/>
            <person name="Kuo A."/>
            <person name="Salamov A."/>
            <person name="Ahrendt S.R."/>
            <person name="Lipzen A."/>
            <person name="Sullivan W."/>
            <person name="Andreopoulos W.B."/>
            <person name="Clum A."/>
            <person name="Lindquist E."/>
            <person name="Daum C."/>
            <person name="Ramamoorthy G.K."/>
            <person name="Gryganskyi A."/>
            <person name="Culley D."/>
            <person name="Magnuson J.K."/>
            <person name="James T.Y."/>
            <person name="O'Malley M.A."/>
            <person name="Stajich J.E."/>
            <person name="Spatafora J.W."/>
            <person name="Visel A."/>
            <person name="Grigoriev I.V."/>
        </authorList>
    </citation>
    <scope>NUCLEOTIDE SEQUENCE [LARGE SCALE GENOMIC DNA]</scope>
    <source>
        <strain evidence="6 7">62-1032</strain>
    </source>
</reference>
<evidence type="ECO:0000313" key="6">
    <source>
        <dbReference type="EMBL" id="ORY53400.1"/>
    </source>
</evidence>
<dbReference type="Proteomes" id="UP000193467">
    <property type="component" value="Unassembled WGS sequence"/>
</dbReference>
<keyword evidence="3" id="KW-0175">Coiled coil</keyword>
<feature type="compositionally biased region" description="Low complexity" evidence="4">
    <location>
        <begin position="506"/>
        <end position="525"/>
    </location>
</feature>
<evidence type="ECO:0000259" key="5">
    <source>
        <dbReference type="SMART" id="SM00338"/>
    </source>
</evidence>
<dbReference type="Pfam" id="PF00170">
    <property type="entry name" value="bZIP_1"/>
    <property type="match status" value="1"/>
</dbReference>
<organism evidence="6 7">
    <name type="scientific">Leucosporidium creatinivorum</name>
    <dbReference type="NCBI Taxonomy" id="106004"/>
    <lineage>
        <taxon>Eukaryota</taxon>
        <taxon>Fungi</taxon>
        <taxon>Dikarya</taxon>
        <taxon>Basidiomycota</taxon>
        <taxon>Pucciniomycotina</taxon>
        <taxon>Microbotryomycetes</taxon>
        <taxon>Leucosporidiales</taxon>
        <taxon>Leucosporidium</taxon>
    </lineage>
</organism>
<sequence>MKQRESALGAGENRGAHGRRLNPLLLRPSTRHYSVSLVRFEMPPKAIAPARPIALAPIAVAAGPAGGASSRTEPRPALKTSKEWVVPPRPKPGRKPAQAEPDSSRKALNRASQRAFRERRQEYVGELEEKVRALEAGEGDKLVFYQGQAIKAREEAAALRAENANLRALVDELRGELAAEQGSYGGPVGEGKGTRDLPMGFEDAGPPTKRPRRTSTRSAVGHHLLDDVHSFDLNYLESPPSPQTSSAAISPPHDHALALHQQQSCGFCQSNGDCFCANIGYEQQHAQQHSPSLAIPHIKLEEDLDMPMYQPAVPLRLRKAPGVNAASVWTIEPTPSTSVAAPKPALCNGDPSNCPACSDDPFGKAFCESLSQSVCSNQPCSGCPSHTNSSTNNKKIPTPPPEIDMDAAAEASLFESLTDLPCCGDPQLCGSLTCGPKADGTVGALETLPKSVPTGVRSVETVPCNEAWTTLKNHPNIAFADLQMLADVVAKRTRCDGPVSTPSPPLASSSSLSTTSASTDPSSLANEDSLSLVPKMELVPQTLLCAVDAGQRKRLTVERGAVNEALSILDRAVGRGGPLRR</sequence>
<dbReference type="GO" id="GO:0000976">
    <property type="term" value="F:transcription cis-regulatory region binding"/>
    <property type="evidence" value="ECO:0007669"/>
    <property type="project" value="InterPro"/>
</dbReference>
<feature type="compositionally biased region" description="Basic and acidic residues" evidence="4">
    <location>
        <begin position="72"/>
        <end position="82"/>
    </location>
</feature>
<comment type="subcellular location">
    <subcellularLocation>
        <location evidence="1">Nucleus</location>
    </subcellularLocation>
</comment>
<feature type="region of interest" description="Disordered" evidence="4">
    <location>
        <begin position="63"/>
        <end position="117"/>
    </location>
</feature>
<dbReference type="SUPFAM" id="SSF57959">
    <property type="entry name" value="Leucine zipper domain"/>
    <property type="match status" value="1"/>
</dbReference>
<dbReference type="PANTHER" id="PTHR40621:SF7">
    <property type="entry name" value="BZIP DOMAIN-CONTAINING PROTEIN"/>
    <property type="match status" value="1"/>
</dbReference>
<dbReference type="GO" id="GO:0090575">
    <property type="term" value="C:RNA polymerase II transcription regulator complex"/>
    <property type="evidence" value="ECO:0007669"/>
    <property type="project" value="TreeGrafter"/>
</dbReference>
<gene>
    <name evidence="6" type="ORF">BCR35DRAFT_310542</name>
</gene>
<proteinExistence type="predicted"/>
<dbReference type="Gene3D" id="1.20.5.170">
    <property type="match status" value="1"/>
</dbReference>
<dbReference type="SMART" id="SM00338">
    <property type="entry name" value="BRLZ"/>
    <property type="match status" value="1"/>
</dbReference>
<keyword evidence="2" id="KW-0539">Nucleus</keyword>
<dbReference type="GO" id="GO:0001228">
    <property type="term" value="F:DNA-binding transcription activator activity, RNA polymerase II-specific"/>
    <property type="evidence" value="ECO:0007669"/>
    <property type="project" value="TreeGrafter"/>
</dbReference>
<feature type="region of interest" description="Disordered" evidence="4">
    <location>
        <begin position="1"/>
        <end position="23"/>
    </location>
</feature>
<dbReference type="Pfam" id="PF10297">
    <property type="entry name" value="Hap4_Hap_bind"/>
    <property type="match status" value="1"/>
</dbReference>
<evidence type="ECO:0000256" key="2">
    <source>
        <dbReference type="ARBA" id="ARBA00023242"/>
    </source>
</evidence>
<evidence type="ECO:0000256" key="1">
    <source>
        <dbReference type="ARBA" id="ARBA00004123"/>
    </source>
</evidence>
<feature type="region of interest" description="Disordered" evidence="4">
    <location>
        <begin position="495"/>
        <end position="526"/>
    </location>
</feature>
<dbReference type="EMBL" id="MCGR01000103">
    <property type="protein sequence ID" value="ORY53400.1"/>
    <property type="molecule type" value="Genomic_DNA"/>
</dbReference>
<evidence type="ECO:0000256" key="3">
    <source>
        <dbReference type="SAM" id="Coils"/>
    </source>
</evidence>
<feature type="coiled-coil region" evidence="3">
    <location>
        <begin position="142"/>
        <end position="176"/>
    </location>
</feature>
<dbReference type="PANTHER" id="PTHR40621">
    <property type="entry name" value="TRANSCRIPTION FACTOR KAPC-RELATED"/>
    <property type="match status" value="1"/>
</dbReference>
<feature type="region of interest" description="Disordered" evidence="4">
    <location>
        <begin position="383"/>
        <end position="402"/>
    </location>
</feature>
<keyword evidence="7" id="KW-1185">Reference proteome</keyword>
<dbReference type="OrthoDB" id="5374328at2759"/>